<keyword evidence="1" id="KW-1185">Reference proteome</keyword>
<reference evidence="2" key="1">
    <citation type="submission" date="2025-08" db="UniProtKB">
        <authorList>
            <consortium name="RefSeq"/>
        </authorList>
    </citation>
    <scope>IDENTIFICATION</scope>
</reference>
<dbReference type="Gene3D" id="1.25.40.20">
    <property type="entry name" value="Ankyrin repeat-containing domain"/>
    <property type="match status" value="1"/>
</dbReference>
<dbReference type="Proteomes" id="UP000695022">
    <property type="component" value="Unplaced"/>
</dbReference>
<gene>
    <name evidence="2" type="primary">LOC106820735</name>
</gene>
<proteinExistence type="predicted"/>
<protein>
    <submittedName>
        <fullName evidence="2">Oxysterol-binding protein-related protein 1-like</fullName>
    </submittedName>
</protein>
<dbReference type="RefSeq" id="XP_014680766.1">
    <property type="nucleotide sequence ID" value="XM_014825280.1"/>
</dbReference>
<dbReference type="InterPro" id="IPR002110">
    <property type="entry name" value="Ankyrin_rpt"/>
</dbReference>
<dbReference type="SUPFAM" id="SSF48403">
    <property type="entry name" value="Ankyrin repeat"/>
    <property type="match status" value="1"/>
</dbReference>
<accession>A0ABM1F8J5</accession>
<sequence length="78" mass="8462">MNPVLEPELTPENLLLHASRNGMVGQVRDLIQARHEGSLSFDLNARGKSKSNCGWAALHLACYFGHGDVVGCLLQNSC</sequence>
<organism evidence="1 2">
    <name type="scientific">Priapulus caudatus</name>
    <name type="common">Priapulid worm</name>
    <dbReference type="NCBI Taxonomy" id="37621"/>
    <lineage>
        <taxon>Eukaryota</taxon>
        <taxon>Metazoa</taxon>
        <taxon>Ecdysozoa</taxon>
        <taxon>Scalidophora</taxon>
        <taxon>Priapulida</taxon>
        <taxon>Priapulimorpha</taxon>
        <taxon>Priapulimorphida</taxon>
        <taxon>Priapulidae</taxon>
        <taxon>Priapulus</taxon>
    </lineage>
</organism>
<evidence type="ECO:0000313" key="2">
    <source>
        <dbReference type="RefSeq" id="XP_014680766.1"/>
    </source>
</evidence>
<dbReference type="InterPro" id="IPR036770">
    <property type="entry name" value="Ankyrin_rpt-contain_sf"/>
</dbReference>
<evidence type="ECO:0000313" key="1">
    <source>
        <dbReference type="Proteomes" id="UP000695022"/>
    </source>
</evidence>
<dbReference type="Pfam" id="PF00023">
    <property type="entry name" value="Ank"/>
    <property type="match status" value="1"/>
</dbReference>
<name>A0ABM1F8J5_PRICU</name>
<dbReference type="GeneID" id="106820735"/>